<dbReference type="PANTHER" id="PTHR45339:SF6">
    <property type="entry name" value="SENSORY HISTIDINE PROTEIN KINASE"/>
    <property type="match status" value="1"/>
</dbReference>
<dbReference type="InterPro" id="IPR001789">
    <property type="entry name" value="Sig_transdc_resp-reg_receiver"/>
</dbReference>
<protein>
    <submittedName>
        <fullName evidence="4">Response regulator</fullName>
    </submittedName>
</protein>
<dbReference type="EMBL" id="JARXHW010000020">
    <property type="protein sequence ID" value="MDQ8207841.1"/>
    <property type="molecule type" value="Genomic_DNA"/>
</dbReference>
<evidence type="ECO:0000313" key="4">
    <source>
        <dbReference type="EMBL" id="MDQ8207841.1"/>
    </source>
</evidence>
<keyword evidence="1 2" id="KW-0597">Phosphoprotein</keyword>
<dbReference type="CDD" id="cd17546">
    <property type="entry name" value="REC_hyHK_CKI1_RcsC-like"/>
    <property type="match status" value="1"/>
</dbReference>
<comment type="caution">
    <text evidence="4">The sequence shown here is derived from an EMBL/GenBank/DDBJ whole genome shotgun (WGS) entry which is preliminary data.</text>
</comment>
<gene>
    <name evidence="4" type="ORF">QEH52_09990</name>
</gene>
<accession>A0ABU1AUK1</accession>
<evidence type="ECO:0000256" key="1">
    <source>
        <dbReference type="ARBA" id="ARBA00022553"/>
    </source>
</evidence>
<dbReference type="Gene3D" id="3.40.50.2300">
    <property type="match status" value="1"/>
</dbReference>
<feature type="domain" description="Response regulatory" evidence="3">
    <location>
        <begin position="1"/>
        <end position="117"/>
    </location>
</feature>
<organism evidence="4 5">
    <name type="scientific">Thalassobacterium maritimum</name>
    <dbReference type="NCBI Taxonomy" id="3041265"/>
    <lineage>
        <taxon>Bacteria</taxon>
        <taxon>Pseudomonadati</taxon>
        <taxon>Verrucomicrobiota</taxon>
        <taxon>Opitutia</taxon>
        <taxon>Puniceicoccales</taxon>
        <taxon>Coraliomargaritaceae</taxon>
        <taxon>Thalassobacterium</taxon>
    </lineage>
</organism>
<dbReference type="Pfam" id="PF00072">
    <property type="entry name" value="Response_reg"/>
    <property type="match status" value="1"/>
</dbReference>
<dbReference type="SUPFAM" id="SSF52172">
    <property type="entry name" value="CheY-like"/>
    <property type="match status" value="1"/>
</dbReference>
<dbReference type="PROSITE" id="PS50110">
    <property type="entry name" value="RESPONSE_REGULATORY"/>
    <property type="match status" value="1"/>
</dbReference>
<proteinExistence type="predicted"/>
<evidence type="ECO:0000259" key="3">
    <source>
        <dbReference type="PROSITE" id="PS50110"/>
    </source>
</evidence>
<keyword evidence="5" id="KW-1185">Reference proteome</keyword>
<name>A0ABU1AUK1_9BACT</name>
<dbReference type="InterPro" id="IPR011006">
    <property type="entry name" value="CheY-like_superfamily"/>
</dbReference>
<evidence type="ECO:0000313" key="5">
    <source>
        <dbReference type="Proteomes" id="UP001225316"/>
    </source>
</evidence>
<reference evidence="4 5" key="1">
    <citation type="submission" date="2023-04" db="EMBL/GenBank/DDBJ databases">
        <title>A novel bacteria isolated from coastal sediment.</title>
        <authorList>
            <person name="Liu X.-J."/>
            <person name="Du Z.-J."/>
        </authorList>
    </citation>
    <scope>NUCLEOTIDE SEQUENCE [LARGE SCALE GENOMIC DNA]</scope>
    <source>
        <strain evidence="4 5">SDUM461003</strain>
    </source>
</reference>
<dbReference type="Proteomes" id="UP001225316">
    <property type="component" value="Unassembled WGS sequence"/>
</dbReference>
<dbReference type="PANTHER" id="PTHR45339">
    <property type="entry name" value="HYBRID SIGNAL TRANSDUCTION HISTIDINE KINASE J"/>
    <property type="match status" value="1"/>
</dbReference>
<sequence>MVEDNAANLHYQTRILEGMGYDLTTARDGQEALDQYQPGQYDVILLDLHMPGIDGIDVLKSIRYNEASCGLERVPVIVLTADLLKSTQAVCREHGADAFVSKPVNADDLRAKITDVLAMRLSEVEF</sequence>
<dbReference type="SMART" id="SM00448">
    <property type="entry name" value="REC"/>
    <property type="match status" value="1"/>
</dbReference>
<feature type="modified residue" description="4-aspartylphosphate" evidence="2">
    <location>
        <position position="47"/>
    </location>
</feature>
<evidence type="ECO:0000256" key="2">
    <source>
        <dbReference type="PROSITE-ProRule" id="PRU00169"/>
    </source>
</evidence>